<feature type="chain" id="PRO_5029795446" evidence="3">
    <location>
        <begin position="36"/>
        <end position="474"/>
    </location>
</feature>
<dbReference type="AlphaFoldDB" id="A0A7I8J986"/>
<keyword evidence="2" id="KW-0812">Transmembrane</keyword>
<name>A0A7I8J986_SPIIN</name>
<gene>
    <name evidence="4" type="ORF">SI7747_10013179</name>
</gene>
<organism evidence="4">
    <name type="scientific">Spirodela intermedia</name>
    <name type="common">Intermediate duckweed</name>
    <dbReference type="NCBI Taxonomy" id="51605"/>
    <lineage>
        <taxon>Eukaryota</taxon>
        <taxon>Viridiplantae</taxon>
        <taxon>Streptophyta</taxon>
        <taxon>Embryophyta</taxon>
        <taxon>Tracheophyta</taxon>
        <taxon>Spermatophyta</taxon>
        <taxon>Magnoliopsida</taxon>
        <taxon>Liliopsida</taxon>
        <taxon>Araceae</taxon>
        <taxon>Lemnoideae</taxon>
        <taxon>Spirodela</taxon>
    </lineage>
</organism>
<dbReference type="SUPFAM" id="SSF53448">
    <property type="entry name" value="Nucleotide-diphospho-sugar transferases"/>
    <property type="match status" value="1"/>
</dbReference>
<reference evidence="4 5" key="1">
    <citation type="submission" date="2019-12" db="EMBL/GenBank/DDBJ databases">
        <authorList>
            <person name="Scholz U."/>
            <person name="Mascher M."/>
            <person name="Fiebig A."/>
        </authorList>
    </citation>
    <scope>NUCLEOTIDE SEQUENCE</scope>
</reference>
<evidence type="ECO:0000313" key="4">
    <source>
        <dbReference type="EMBL" id="CAA2627526.1"/>
    </source>
</evidence>
<keyword evidence="2" id="KW-1133">Transmembrane helix</keyword>
<keyword evidence="5" id="KW-1185">Reference proteome</keyword>
<evidence type="ECO:0000256" key="1">
    <source>
        <dbReference type="ARBA" id="ARBA00023211"/>
    </source>
</evidence>
<sequence>MANGSWARRREQPGDFVRTFVAVVVLLQLSLHAAAELQAPAAKEPPSATVEVEEGKRSHHHRHAYAAMIYMGTPRDYEFYVATRVMLRSLAKLNAAADLLVIASADVPTAWQRALKEEDGVKVVVVENLRNPYEQQRNFNQRFRLTLNKLYAWSLVEYERVVMLDADNIFLQSTDELFGCGEFCAVFINPCIFHTGLFVLKPSAEVFKDMLHELETGRRNRDGADQGFLVSYFPDLLDRTMFHPPGNGSKLEGTYRLPMGYQMDASYYYLKLRWRVPCGPNSVITFPSAPLLKPWYWWSWPVLPLGLLWHEQRRSSLGHPVHSDHGHHQARTGESVEAVLQPAAGEMLRLSPCCHQRSGRLVPPGGLHGALAAHPRTVHPLVGWPLYLLGSSTLASVAAGAFLLPPLAVLTPWMAIAGSLAVMAWPWYSDGIVRALAVFGYAFCCAPFLWVSATKVMGSLRRDASQLPESVKLC</sequence>
<dbReference type="Proteomes" id="UP001189122">
    <property type="component" value="Unassembled WGS sequence"/>
</dbReference>
<dbReference type="InterPro" id="IPR050587">
    <property type="entry name" value="GNT1/Glycosyltrans_8"/>
</dbReference>
<dbReference type="EMBL" id="LR743597">
    <property type="protein sequence ID" value="CAA2627526.1"/>
    <property type="molecule type" value="Genomic_DNA"/>
</dbReference>
<dbReference type="Gene3D" id="3.90.550.10">
    <property type="entry name" value="Spore Coat Polysaccharide Biosynthesis Protein SpsA, Chain A"/>
    <property type="match status" value="1"/>
</dbReference>
<proteinExistence type="predicted"/>
<accession>A0A7I8J986</accession>
<evidence type="ECO:0000256" key="3">
    <source>
        <dbReference type="SAM" id="SignalP"/>
    </source>
</evidence>
<evidence type="ECO:0000256" key="2">
    <source>
        <dbReference type="SAM" id="Phobius"/>
    </source>
</evidence>
<keyword evidence="1" id="KW-0464">Manganese</keyword>
<dbReference type="PANTHER" id="PTHR11183">
    <property type="entry name" value="GLYCOGENIN SUBFAMILY MEMBER"/>
    <property type="match status" value="1"/>
</dbReference>
<dbReference type="CDD" id="cd02537">
    <property type="entry name" value="GT8_Glycogenin"/>
    <property type="match status" value="1"/>
</dbReference>
<keyword evidence="2" id="KW-0472">Membrane</keyword>
<feature type="signal peptide" evidence="3">
    <location>
        <begin position="1"/>
        <end position="35"/>
    </location>
</feature>
<dbReference type="InterPro" id="IPR029044">
    <property type="entry name" value="Nucleotide-diphossugar_trans"/>
</dbReference>
<evidence type="ECO:0000313" key="5">
    <source>
        <dbReference type="Proteomes" id="UP001189122"/>
    </source>
</evidence>
<dbReference type="EMBL" id="CACRZD030000010">
    <property type="protein sequence ID" value="CAA6666786.1"/>
    <property type="molecule type" value="Genomic_DNA"/>
</dbReference>
<keyword evidence="3" id="KW-0732">Signal</keyword>
<protein>
    <submittedName>
        <fullName evidence="4">Uncharacterized protein</fullName>
    </submittedName>
</protein>
<feature type="transmembrane region" description="Helical" evidence="2">
    <location>
        <begin position="434"/>
        <end position="453"/>
    </location>
</feature>